<reference evidence="2 3" key="1">
    <citation type="journal article" date="2015" name="Stand. Genomic Sci.">
        <title>Genomic information of the arsenic-resistant bacterium Lysobacter arseniciresistens type strain ZS79(T) and comparison of Lysobacter draft genomes.</title>
        <authorList>
            <person name="Liu L."/>
            <person name="Zhang S."/>
            <person name="Luo M."/>
            <person name="Wang G."/>
        </authorList>
    </citation>
    <scope>NUCLEOTIDE SEQUENCE [LARGE SCALE GENOMIC DNA]</scope>
    <source>
        <strain evidence="2 3">ZS79</strain>
    </source>
</reference>
<dbReference type="InterPro" id="IPR016152">
    <property type="entry name" value="PTrfase/Anion_transptr"/>
</dbReference>
<evidence type="ECO:0000259" key="1">
    <source>
        <dbReference type="PROSITE" id="PS51094"/>
    </source>
</evidence>
<name>A0A0A0F2B4_9GAMM</name>
<evidence type="ECO:0000313" key="3">
    <source>
        <dbReference type="Proteomes" id="UP000029989"/>
    </source>
</evidence>
<protein>
    <recommendedName>
        <fullName evidence="1">PTS EIIA type-2 domain-containing protein</fullName>
    </recommendedName>
</protein>
<dbReference type="InterPro" id="IPR002178">
    <property type="entry name" value="PTS_EIIA_type-2_dom"/>
</dbReference>
<dbReference type="PANTHER" id="PTHR47738">
    <property type="entry name" value="PTS SYSTEM FRUCTOSE-LIKE EIIA COMPONENT-RELATED"/>
    <property type="match status" value="1"/>
</dbReference>
<dbReference type="GO" id="GO:0030295">
    <property type="term" value="F:protein kinase activator activity"/>
    <property type="evidence" value="ECO:0007669"/>
    <property type="project" value="TreeGrafter"/>
</dbReference>
<dbReference type="eggNOG" id="COG1762">
    <property type="taxonomic scope" value="Bacteria"/>
</dbReference>
<dbReference type="Gene3D" id="3.40.930.10">
    <property type="entry name" value="Mannitol-specific EII, Chain A"/>
    <property type="match status" value="1"/>
</dbReference>
<dbReference type="STRING" id="913325.N799_01925"/>
<evidence type="ECO:0000313" key="2">
    <source>
        <dbReference type="EMBL" id="KGM56934.1"/>
    </source>
</evidence>
<dbReference type="EMBL" id="AVPT01000007">
    <property type="protein sequence ID" value="KGM56934.1"/>
    <property type="molecule type" value="Genomic_DNA"/>
</dbReference>
<organism evidence="2 3">
    <name type="scientific">Lysobacter arseniciresistens ZS79</name>
    <dbReference type="NCBI Taxonomy" id="913325"/>
    <lineage>
        <taxon>Bacteria</taxon>
        <taxon>Pseudomonadati</taxon>
        <taxon>Pseudomonadota</taxon>
        <taxon>Gammaproteobacteria</taxon>
        <taxon>Lysobacterales</taxon>
        <taxon>Lysobacteraceae</taxon>
        <taxon>Novilysobacter</taxon>
    </lineage>
</organism>
<dbReference type="PANTHER" id="PTHR47738:SF1">
    <property type="entry name" value="NITROGEN REGULATORY PROTEIN"/>
    <property type="match status" value="1"/>
</dbReference>
<feature type="domain" description="PTS EIIA type-2" evidence="1">
    <location>
        <begin position="1"/>
        <end position="133"/>
    </location>
</feature>
<comment type="caution">
    <text evidence="2">The sequence shown here is derived from an EMBL/GenBank/DDBJ whole genome shotgun (WGS) entry which is preliminary data.</text>
</comment>
<accession>A0A0A0F2B4</accession>
<dbReference type="InterPro" id="IPR051541">
    <property type="entry name" value="PTS_SugarTrans_NitroReg"/>
</dbReference>
<dbReference type="CDD" id="cd00211">
    <property type="entry name" value="PTS_IIA_fru"/>
    <property type="match status" value="1"/>
</dbReference>
<keyword evidence="3" id="KW-1185">Reference proteome</keyword>
<gene>
    <name evidence="2" type="ORF">N799_01925</name>
</gene>
<sequence length="145" mass="15564">MIDAPVDRAGAIDAAARLLGDDGQAAAIGESLHARERLASTGIGHGVAFPHGRVPELERSRGAFLRLAPPVDFNAADGEPVDLLLAMAVPEHALQEHLQQLAELAERFGDPRFRERLREAANVDELRECLLAPADPPRRAAEAGR</sequence>
<proteinExistence type="predicted"/>
<dbReference type="SUPFAM" id="SSF55804">
    <property type="entry name" value="Phoshotransferase/anion transport protein"/>
    <property type="match status" value="1"/>
</dbReference>
<dbReference type="AlphaFoldDB" id="A0A0A0F2B4"/>
<dbReference type="PROSITE" id="PS51094">
    <property type="entry name" value="PTS_EIIA_TYPE_2"/>
    <property type="match status" value="1"/>
</dbReference>
<dbReference type="Proteomes" id="UP000029989">
    <property type="component" value="Unassembled WGS sequence"/>
</dbReference>
<dbReference type="Pfam" id="PF00359">
    <property type="entry name" value="PTS_EIIA_2"/>
    <property type="match status" value="1"/>
</dbReference>